<name>A0A147IM00_9SPHN</name>
<evidence type="ECO:0000256" key="1">
    <source>
        <dbReference type="SAM" id="MobiDB-lite"/>
    </source>
</evidence>
<dbReference type="EMBL" id="LDTF01000092">
    <property type="protein sequence ID" value="KTT96296.1"/>
    <property type="molecule type" value="Genomic_DNA"/>
</dbReference>
<proteinExistence type="predicted"/>
<sequence>MVQGVSGVGAEAHGPSDPCTASGCRRRTLHEIGVYGAGGVHSPGLCDERFDGSMIHVFQQTLASDSRGQSLRIAKGQGRFRLQEQGQKDHVFLKLTSSNP</sequence>
<comment type="caution">
    <text evidence="2">The sequence shown here is derived from an EMBL/GenBank/DDBJ whole genome shotgun (WGS) entry which is preliminary data.</text>
</comment>
<protein>
    <submittedName>
        <fullName evidence="2">Uncharacterized protein</fullName>
    </submittedName>
</protein>
<dbReference type="PATRIC" id="fig|172044.3.peg.3471"/>
<evidence type="ECO:0000313" key="2">
    <source>
        <dbReference type="EMBL" id="KTT96296.1"/>
    </source>
</evidence>
<organism evidence="2 3">
    <name type="scientific">Sphingomonas yabuuchiae</name>
    <dbReference type="NCBI Taxonomy" id="172044"/>
    <lineage>
        <taxon>Bacteria</taxon>
        <taxon>Pseudomonadati</taxon>
        <taxon>Pseudomonadota</taxon>
        <taxon>Alphaproteobacteria</taxon>
        <taxon>Sphingomonadales</taxon>
        <taxon>Sphingomonadaceae</taxon>
        <taxon>Sphingomonas</taxon>
    </lineage>
</organism>
<evidence type="ECO:0000313" key="3">
    <source>
        <dbReference type="Proteomes" id="UP000073923"/>
    </source>
</evidence>
<accession>A0A147IM00</accession>
<dbReference type="Proteomes" id="UP000073923">
    <property type="component" value="Unassembled WGS sequence"/>
</dbReference>
<feature type="region of interest" description="Disordered" evidence="1">
    <location>
        <begin position="1"/>
        <end position="23"/>
    </location>
</feature>
<gene>
    <name evidence="2" type="ORF">NS355_14635</name>
</gene>
<dbReference type="AlphaFoldDB" id="A0A147IM00"/>
<reference evidence="2 3" key="1">
    <citation type="journal article" date="2016" name="Front. Microbiol.">
        <title>Genomic Resource of Rice Seed Associated Bacteria.</title>
        <authorList>
            <person name="Midha S."/>
            <person name="Bansal K."/>
            <person name="Sharma S."/>
            <person name="Kumar N."/>
            <person name="Patil P.P."/>
            <person name="Chaudhry V."/>
            <person name="Patil P.B."/>
        </authorList>
    </citation>
    <scope>NUCLEOTIDE SEQUENCE [LARGE SCALE GENOMIC DNA]</scope>
    <source>
        <strain evidence="2 3">NS355</strain>
    </source>
</reference>